<sequence>MEEDSFPRGKRTTASSSSAADRSAEADASAAGGGAEDRRKKKSKLTSFAELEQIERKEKRKREKRERKRAASAGGAGGNDEEDNLFGSRGGGGGGGEDGKALKKKRKGSADLTPSTSVLPLGGGAVVQPGERDHLKSLRGQSHSKGGGGGRAYIQPLKFAHLAPGTLLLGVIKEVRDEYALVSLPGMLTGYIRRSPAGDDLPLDEALTEGSVMAVVVKEVGTDTSVSDPQSSRKSNDQARDSARTSRRIELDAAPSAVNARLGIEDLYEGRVVRGAVSSVEDHGCVVDLGMAGSVSGGDGGVGMGFLRFDRVEGEYDVPDDTDEESEDDDSDGDDDQSDSDDSDDDGKESDKKKRGGRKSASSARPKSKGAFLLRPGRIYDFAVAATPAKGGVSTVQLSLSRPAALSKSETGLYAKSAPTPSSGGRSKFKGANRTPVRHTLRSLRPGMLTSVDVEHVAKNGLCVTFLGGAFRGAVEMGHLGGYCPPSVRDAGKIWWMDVFSGKAVKARITAVDPVAKIVRFTLLPHLLALSPPLTTKAERGAGTMPGVGRVLAFSATAGSAAAARVIRHDPGMGALIAIPPDDEDDDEDGNGADEFGAESFNPHLFKDKTYKAASRVRCAYLHISKAADGPSGHEPKDKDGKHQKSGGTGRGRAQESSFSRHYGLGSRVMKFRIIDQSRSIDGLAAAATAESILKAGVLGYEYVKPGAIYRKCKVVKQLGGSSGGTGDGGAIIVALGPGVQALIPPLHLFDRSSSREGDSYRSRIREEKYAPGREVDVRCIECRSKSKKCVVTAKSGLIKSDVDNPVASFAAMTPGRVATGYVTKSDSKGIFVSFYNNLYGHVTSRRLAREMGVEDPTQNYSPGDVVKCRILKREEKGGRRHAELSLNLQGKDHKADIGEGKATGAGASAGAIRPVAGSVLPPKSMKIVELVGSRTSQRDASVLLPGHAVVSIKAKHLGSKGANVAVDCRLPYDQLLDSYDRRSTESIEALDSLARKLLSVGKKINQAGLVLETGDDDGSAMPAVTIRPGLVSTSRARAREEEAAAKAKDDDDDDEEGGDPAAVAAAKSKRSKREERDRRNRVRLPSPASPPFLGARLRGYVSRVDSRYGAFVKFLDGVTGIVPKIRGGLDAKPFETVFCKVVALGETPANRDGGGKNSRQKMLVRLIEGEEALKIERREKALGADAEKAVSEAAAEGDGDSEAKKKKAKEDRVRVKPGDVVGNVRVTKVGLSGANVELLDDKYNAAGAGEMRARIHMTMARPLQSSKVAGALMPLKKPKKDAAAKDTPEMTPYHPLHGWKEGDVIKGARCVGSKRESGGPLLLELTNIPAGDHSGVGPIPKAGAEMTATITSVCPRNRGVWVQVRPGVPGFLPALELTENVDVLNDLGSYCKAGGRIECSVVGVPSSKEGKGGDDDEDDKNTNKGGLLKLSALARKDPKRNKPEQGTIVVGRIARNIKCVHSPALMLELRGGVRARCDITELTEVDDWVNMPLGNARAIEGEKKGDSSSKEGEKGGDKGSSSAVVTDEDSDSDVNDKDKMDVDEEDDSSTQSPTDDYSDGKYVPCRVLTSYTHSHHTVDVSLRPSRLEGDLEDDPLPNPRDAVQAYVIDTNKRGCFVRLSRNVEGRVMLKEMSDGFLPDPAAMFPQGRLVVGRVKKVHPAAQESGGKKGKKGGKKKDAKSSSEGAMRATVDLDMRETTLLDDADKLAFADVKVGSKYRGVVTRVESYGAFVRLDGSENVSGLAHISECCDGYAKDVAKLYDPGDLVKVFVIKKDDDKRRIGFSLKASHFEEDDDSDDESSSSGESESEGSDDEDMPDVVRSVGSGEDDDIDSEDEDYATKLAAKLGKSEGDDDEESSDDDDDSSASDSSDSDDDSSSDDEEDEKAPRAMDTDVGFDWGSAQAAPDKKDKAPEDSDDGESSSSDEASDSDDDDEVDNAGKSSHKSRKKAAAKRREEKEIAIRETALADGTADDNPETAADFERLLAGEPNSSVLWMRYMAYHLSLADVDGARNVANRAFERIEFRQEDEKLNVWTALLALEMKYGTGKSLDATIDRACRHNNPKQVYLRVCEMLEKEVDAASSDRGGGGGRAVEAASSRADDMFAKMCKKFKSKKTVWIARLKYLLKGSRHDEAHALLKRALTSLPSYKHVETMSKFAQLEFEHDEAERGRTIFDALLGKHPKRLDLLFVYVDKEVKNGEIRAARRIFENVVRPSTGKFKFSDKQMKSLFKKWYRIEEEHGDSKSQDHVKSAAKTYVERSTASK</sequence>
<organism evidence="5">
    <name type="scientific">Odontella aurita</name>
    <dbReference type="NCBI Taxonomy" id="265563"/>
    <lineage>
        <taxon>Eukaryota</taxon>
        <taxon>Sar</taxon>
        <taxon>Stramenopiles</taxon>
        <taxon>Ochrophyta</taxon>
        <taxon>Bacillariophyta</taxon>
        <taxon>Mediophyceae</taxon>
        <taxon>Biddulphiophycidae</taxon>
        <taxon>Eupodiscales</taxon>
        <taxon>Odontellaceae</taxon>
        <taxon>Odontella</taxon>
    </lineage>
</organism>
<feature type="compositionally biased region" description="Basic and acidic residues" evidence="3">
    <location>
        <begin position="1038"/>
        <end position="1050"/>
    </location>
</feature>
<feature type="region of interest" description="Disordered" evidence="3">
    <location>
        <begin position="316"/>
        <end position="368"/>
    </location>
</feature>
<proteinExistence type="predicted"/>
<feature type="region of interest" description="Disordered" evidence="3">
    <location>
        <begin position="1790"/>
        <end position="1975"/>
    </location>
</feature>
<feature type="compositionally biased region" description="Acidic residues" evidence="3">
    <location>
        <begin position="581"/>
        <end position="592"/>
    </location>
</feature>
<reference evidence="5" key="1">
    <citation type="submission" date="2021-01" db="EMBL/GenBank/DDBJ databases">
        <authorList>
            <person name="Corre E."/>
            <person name="Pelletier E."/>
            <person name="Niang G."/>
            <person name="Scheremetjew M."/>
            <person name="Finn R."/>
            <person name="Kale V."/>
            <person name="Holt S."/>
            <person name="Cochrane G."/>
            <person name="Meng A."/>
            <person name="Brown T."/>
            <person name="Cohen L."/>
        </authorList>
    </citation>
    <scope>NUCLEOTIDE SEQUENCE</scope>
    <source>
        <strain evidence="5">Isolate 1302-5</strain>
    </source>
</reference>
<accession>A0A7S4MZ58</accession>
<evidence type="ECO:0000313" key="5">
    <source>
        <dbReference type="EMBL" id="CAE2255382.1"/>
    </source>
</evidence>
<feature type="compositionally biased region" description="Acidic residues" evidence="3">
    <location>
        <begin position="1791"/>
        <end position="1817"/>
    </location>
</feature>
<feature type="region of interest" description="Disordered" evidence="3">
    <location>
        <begin position="1015"/>
        <end position="1090"/>
    </location>
</feature>
<dbReference type="InterPro" id="IPR003107">
    <property type="entry name" value="HAT"/>
</dbReference>
<feature type="region of interest" description="Disordered" evidence="3">
    <location>
        <begin position="1500"/>
        <end position="1562"/>
    </location>
</feature>
<dbReference type="InterPro" id="IPR003029">
    <property type="entry name" value="S1_domain"/>
</dbReference>
<dbReference type="SUPFAM" id="SSF50249">
    <property type="entry name" value="Nucleic acid-binding proteins"/>
    <property type="match status" value="4"/>
</dbReference>
<dbReference type="SMART" id="SM00386">
    <property type="entry name" value="HAT"/>
    <property type="match status" value="6"/>
</dbReference>
<dbReference type="InterPro" id="IPR011990">
    <property type="entry name" value="TPR-like_helical_dom_sf"/>
</dbReference>
<feature type="compositionally biased region" description="Acidic residues" evidence="3">
    <location>
        <begin position="316"/>
        <end position="348"/>
    </location>
</feature>
<feature type="compositionally biased region" description="Basic residues" evidence="3">
    <location>
        <begin position="1941"/>
        <end position="1951"/>
    </location>
</feature>
<feature type="region of interest" description="Disordered" evidence="3">
    <location>
        <begin position="1658"/>
        <end position="1688"/>
    </location>
</feature>
<feature type="compositionally biased region" description="Basic and acidic residues" evidence="3">
    <location>
        <begin position="1500"/>
        <end position="1518"/>
    </location>
</feature>
<feature type="region of interest" description="Disordered" evidence="3">
    <location>
        <begin position="1404"/>
        <end position="1429"/>
    </location>
</feature>
<feature type="domain" description="S1 motif" evidence="4">
    <location>
        <begin position="1344"/>
        <end position="1409"/>
    </location>
</feature>
<dbReference type="Gene3D" id="2.40.50.140">
    <property type="entry name" value="Nucleic acid-binding proteins"/>
    <property type="match status" value="4"/>
</dbReference>
<feature type="compositionally biased region" description="Acidic residues" evidence="3">
    <location>
        <begin position="1925"/>
        <end position="1936"/>
    </location>
</feature>
<evidence type="ECO:0000256" key="3">
    <source>
        <dbReference type="SAM" id="MobiDB-lite"/>
    </source>
</evidence>
<gene>
    <name evidence="5" type="ORF">OAUR00152_LOCUS23675</name>
</gene>
<feature type="compositionally biased region" description="Basic and acidic residues" evidence="3">
    <location>
        <begin position="1952"/>
        <end position="1961"/>
    </location>
</feature>
<dbReference type="SUPFAM" id="SSF48452">
    <property type="entry name" value="TPR-like"/>
    <property type="match status" value="1"/>
</dbReference>
<dbReference type="PROSITE" id="PS50126">
    <property type="entry name" value="S1"/>
    <property type="match status" value="7"/>
</dbReference>
<feature type="domain" description="S1 motif" evidence="4">
    <location>
        <begin position="447"/>
        <end position="524"/>
    </location>
</feature>
<feature type="region of interest" description="Disordered" evidence="3">
    <location>
        <begin position="628"/>
        <end position="660"/>
    </location>
</feature>
<feature type="compositionally biased region" description="Basic and acidic residues" evidence="3">
    <location>
        <begin position="632"/>
        <end position="643"/>
    </location>
</feature>
<dbReference type="GO" id="GO:0003723">
    <property type="term" value="F:RNA binding"/>
    <property type="evidence" value="ECO:0007669"/>
    <property type="project" value="TreeGrafter"/>
</dbReference>
<feature type="compositionally biased region" description="Low complexity" evidence="3">
    <location>
        <begin position="14"/>
        <end position="30"/>
    </location>
</feature>
<evidence type="ECO:0000256" key="2">
    <source>
        <dbReference type="ARBA" id="ARBA00022552"/>
    </source>
</evidence>
<feature type="region of interest" description="Disordered" evidence="3">
    <location>
        <begin position="1187"/>
        <end position="1215"/>
    </location>
</feature>
<feature type="domain" description="S1 motif" evidence="4">
    <location>
        <begin position="1095"/>
        <end position="1124"/>
    </location>
</feature>
<name>A0A7S4MZ58_9STRA</name>
<feature type="domain" description="S1 motif" evidence="4">
    <location>
        <begin position="1601"/>
        <end position="1696"/>
    </location>
</feature>
<evidence type="ECO:0000259" key="4">
    <source>
        <dbReference type="PROSITE" id="PS50126"/>
    </source>
</evidence>
<dbReference type="Pfam" id="PF00575">
    <property type="entry name" value="S1"/>
    <property type="match status" value="1"/>
</dbReference>
<comment type="subcellular location">
    <subcellularLocation>
        <location evidence="1">Nucleus</location>
        <location evidence="1">Nucleolus</location>
    </subcellularLocation>
</comment>
<dbReference type="PANTHER" id="PTHR23270">
    <property type="entry name" value="PROGRAMMED CELL DEATH PROTEIN 11 PRE-RRNA PROCESSING PROTEIN RRP5"/>
    <property type="match status" value="1"/>
</dbReference>
<feature type="domain" description="S1 motif" evidence="4">
    <location>
        <begin position="1715"/>
        <end position="1786"/>
    </location>
</feature>
<dbReference type="CDD" id="cd00164">
    <property type="entry name" value="S1_like"/>
    <property type="match status" value="1"/>
</dbReference>
<feature type="compositionally biased region" description="Polar residues" evidence="3">
    <location>
        <begin position="222"/>
        <end position="233"/>
    </location>
</feature>
<dbReference type="InterPro" id="IPR012340">
    <property type="entry name" value="NA-bd_OB-fold"/>
</dbReference>
<feature type="region of interest" description="Disordered" evidence="3">
    <location>
        <begin position="2239"/>
        <end position="2264"/>
    </location>
</feature>
<dbReference type="Gene3D" id="1.25.40.10">
    <property type="entry name" value="Tetratricopeptide repeat domain"/>
    <property type="match status" value="2"/>
</dbReference>
<evidence type="ECO:0000256" key="1">
    <source>
        <dbReference type="ARBA" id="ARBA00004604"/>
    </source>
</evidence>
<feature type="region of interest" description="Disordered" evidence="3">
    <location>
        <begin position="410"/>
        <end position="434"/>
    </location>
</feature>
<feature type="region of interest" description="Disordered" evidence="3">
    <location>
        <begin position="578"/>
        <end position="599"/>
    </location>
</feature>
<keyword evidence="2" id="KW-0698">rRNA processing</keyword>
<dbReference type="GO" id="GO:0032040">
    <property type="term" value="C:small-subunit processome"/>
    <property type="evidence" value="ECO:0007669"/>
    <property type="project" value="TreeGrafter"/>
</dbReference>
<feature type="region of interest" description="Disordered" evidence="3">
    <location>
        <begin position="221"/>
        <end position="250"/>
    </location>
</feature>
<dbReference type="FunFam" id="2.40.50.140:FF:000103">
    <property type="entry name" value="protein RRP5 homolog"/>
    <property type="match status" value="1"/>
</dbReference>
<dbReference type="EMBL" id="HBKQ01034558">
    <property type="protein sequence ID" value="CAE2255382.1"/>
    <property type="molecule type" value="Transcribed_RNA"/>
</dbReference>
<dbReference type="GO" id="GO:0006364">
    <property type="term" value="P:rRNA processing"/>
    <property type="evidence" value="ECO:0007669"/>
    <property type="project" value="UniProtKB-KW"/>
</dbReference>
<feature type="compositionally biased region" description="Acidic residues" evidence="3">
    <location>
        <begin position="1851"/>
        <end position="1884"/>
    </location>
</feature>
<feature type="region of interest" description="Disordered" evidence="3">
    <location>
        <begin position="1"/>
        <end position="126"/>
    </location>
</feature>
<dbReference type="SMART" id="SM00316">
    <property type="entry name" value="S1"/>
    <property type="match status" value="7"/>
</dbReference>
<dbReference type="InterPro" id="IPR045209">
    <property type="entry name" value="Rrp5"/>
</dbReference>
<feature type="compositionally biased region" description="Basic and acidic residues" evidence="3">
    <location>
        <begin position="2239"/>
        <end position="2250"/>
    </location>
</feature>
<feature type="domain" description="S1 motif" evidence="4">
    <location>
        <begin position="707"/>
        <end position="795"/>
    </location>
</feature>
<feature type="compositionally biased region" description="Basic residues" evidence="3">
    <location>
        <begin position="58"/>
        <end position="70"/>
    </location>
</feature>
<feature type="compositionally biased region" description="Basic residues" evidence="3">
    <location>
        <begin position="1668"/>
        <end position="1678"/>
    </location>
</feature>
<protein>
    <recommendedName>
        <fullName evidence="4">S1 motif domain-containing protein</fullName>
    </recommendedName>
</protein>
<feature type="compositionally biased region" description="Low complexity" evidence="3">
    <location>
        <begin position="359"/>
        <end position="368"/>
    </location>
</feature>
<feature type="domain" description="S1 motif" evidence="4">
    <location>
        <begin position="816"/>
        <end position="888"/>
    </location>
</feature>
<feature type="compositionally biased region" description="Acidic residues" evidence="3">
    <location>
        <begin position="1826"/>
        <end position="1837"/>
    </location>
</feature>
<dbReference type="PANTHER" id="PTHR23270:SF10">
    <property type="entry name" value="PROTEIN RRP5 HOMOLOG"/>
    <property type="match status" value="1"/>
</dbReference>
<feature type="compositionally biased region" description="Basic and acidic residues" evidence="3">
    <location>
        <begin position="234"/>
        <end position="250"/>
    </location>
</feature>